<dbReference type="AlphaFoldDB" id="A0A1M6ZAR2"/>
<evidence type="ECO:0000256" key="2">
    <source>
        <dbReference type="ARBA" id="ARBA00023125"/>
    </source>
</evidence>
<proteinExistence type="predicted"/>
<dbReference type="Gene3D" id="1.10.357.10">
    <property type="entry name" value="Tetracycline Repressor, domain 2"/>
    <property type="match status" value="1"/>
</dbReference>
<evidence type="ECO:0000256" key="3">
    <source>
        <dbReference type="ARBA" id="ARBA00023163"/>
    </source>
</evidence>
<protein>
    <submittedName>
        <fullName evidence="6">Transcriptional regulator, TetR family</fullName>
    </submittedName>
</protein>
<gene>
    <name evidence="6" type="ORF">SAMN05444484_101946</name>
</gene>
<keyword evidence="7" id="KW-1185">Reference proteome</keyword>
<dbReference type="SUPFAM" id="SSF48498">
    <property type="entry name" value="Tetracyclin repressor-like, C-terminal domain"/>
    <property type="match status" value="1"/>
</dbReference>
<accession>A0A1M6ZAR2</accession>
<feature type="domain" description="HTH tetR-type" evidence="5">
    <location>
        <begin position="22"/>
        <end position="82"/>
    </location>
</feature>
<dbReference type="InterPro" id="IPR036271">
    <property type="entry name" value="Tet_transcr_reg_TetR-rel_C_sf"/>
</dbReference>
<keyword evidence="3" id="KW-0804">Transcription</keyword>
<dbReference type="PROSITE" id="PS50977">
    <property type="entry name" value="HTH_TETR_2"/>
    <property type="match status" value="1"/>
</dbReference>
<dbReference type="PRINTS" id="PR00455">
    <property type="entry name" value="HTHTETR"/>
</dbReference>
<evidence type="ECO:0000256" key="1">
    <source>
        <dbReference type="ARBA" id="ARBA00023015"/>
    </source>
</evidence>
<keyword evidence="1" id="KW-0805">Transcription regulation</keyword>
<evidence type="ECO:0000256" key="4">
    <source>
        <dbReference type="PROSITE-ProRule" id="PRU00335"/>
    </source>
</evidence>
<dbReference type="EMBL" id="FRBT01000001">
    <property type="protein sequence ID" value="SHL27576.1"/>
    <property type="molecule type" value="Genomic_DNA"/>
</dbReference>
<dbReference type="InterPro" id="IPR011075">
    <property type="entry name" value="TetR_C"/>
</dbReference>
<organism evidence="6 7">
    <name type="scientific">Flavobacterium chilense</name>
    <dbReference type="NCBI Taxonomy" id="946677"/>
    <lineage>
        <taxon>Bacteria</taxon>
        <taxon>Pseudomonadati</taxon>
        <taxon>Bacteroidota</taxon>
        <taxon>Flavobacteriia</taxon>
        <taxon>Flavobacteriales</taxon>
        <taxon>Flavobacteriaceae</taxon>
        <taxon>Flavobacterium</taxon>
    </lineage>
</organism>
<dbReference type="PANTHER" id="PTHR47506">
    <property type="entry name" value="TRANSCRIPTIONAL REGULATORY PROTEIN"/>
    <property type="match status" value="1"/>
</dbReference>
<sequence>MDNYTNRYIFVLLFFTIMSKAEKTKQFIIEKTAPLFNMKGYSGTSMSDITTATGLTKGSIYGNFENKDEVAIAAFKFNVKKLQDTFTNEIEKQTSFKDKLLVYPRLYSDYYDLRLTQGGCPIINTATEADDTHPILKKKVENVILSWKDKLVSIIEQGIAAGEFKSQSIDPEKTALTIIAIIEGAVMITKITGNLSHLSTIMLSLNKIIEDLE</sequence>
<dbReference type="Pfam" id="PF00440">
    <property type="entry name" value="TetR_N"/>
    <property type="match status" value="1"/>
</dbReference>
<dbReference type="InterPro" id="IPR001647">
    <property type="entry name" value="HTH_TetR"/>
</dbReference>
<dbReference type="GO" id="GO:0003677">
    <property type="term" value="F:DNA binding"/>
    <property type="evidence" value="ECO:0007669"/>
    <property type="project" value="UniProtKB-UniRule"/>
</dbReference>
<evidence type="ECO:0000313" key="6">
    <source>
        <dbReference type="EMBL" id="SHL27576.1"/>
    </source>
</evidence>
<dbReference type="STRING" id="946677.SAMN05444484_101946"/>
<dbReference type="SUPFAM" id="SSF46689">
    <property type="entry name" value="Homeodomain-like"/>
    <property type="match status" value="1"/>
</dbReference>
<dbReference type="InterPro" id="IPR009057">
    <property type="entry name" value="Homeodomain-like_sf"/>
</dbReference>
<dbReference type="Proteomes" id="UP000184028">
    <property type="component" value="Unassembled WGS sequence"/>
</dbReference>
<dbReference type="Pfam" id="PF16925">
    <property type="entry name" value="TetR_C_13"/>
    <property type="match status" value="1"/>
</dbReference>
<evidence type="ECO:0000313" key="7">
    <source>
        <dbReference type="Proteomes" id="UP000184028"/>
    </source>
</evidence>
<evidence type="ECO:0000259" key="5">
    <source>
        <dbReference type="PROSITE" id="PS50977"/>
    </source>
</evidence>
<feature type="DNA-binding region" description="H-T-H motif" evidence="4">
    <location>
        <begin position="45"/>
        <end position="64"/>
    </location>
</feature>
<name>A0A1M6ZAR2_9FLAO</name>
<keyword evidence="2 4" id="KW-0238">DNA-binding</keyword>
<dbReference type="PANTHER" id="PTHR47506:SF3">
    <property type="entry name" value="HTH-TYPE TRANSCRIPTIONAL REGULATOR LMRA"/>
    <property type="match status" value="1"/>
</dbReference>
<reference evidence="7" key="1">
    <citation type="submission" date="2016-11" db="EMBL/GenBank/DDBJ databases">
        <authorList>
            <person name="Varghese N."/>
            <person name="Submissions S."/>
        </authorList>
    </citation>
    <scope>NUCLEOTIDE SEQUENCE [LARGE SCALE GENOMIC DNA]</scope>
    <source>
        <strain evidence="7">DSM 24724</strain>
    </source>
</reference>